<dbReference type="RefSeq" id="WP_129623085.1">
    <property type="nucleotide sequence ID" value="NZ_LR215043.1"/>
</dbReference>
<proteinExistence type="predicted"/>
<reference evidence="2 3" key="1">
    <citation type="submission" date="2019-01" db="EMBL/GenBank/DDBJ databases">
        <authorList>
            <consortium name="Pathogen Informatics"/>
        </authorList>
    </citation>
    <scope>NUCLEOTIDE SEQUENCE [LARGE SCALE GENOMIC DNA]</scope>
    <source>
        <strain evidence="2 3">NCTC10184</strain>
    </source>
</reference>
<keyword evidence="3" id="KW-1185">Reference proteome</keyword>
<accession>A0A449BB36</accession>
<dbReference type="EMBL" id="LR215043">
    <property type="protein sequence ID" value="VEU78248.1"/>
    <property type="molecule type" value="Genomic_DNA"/>
</dbReference>
<feature type="transmembrane region" description="Helical" evidence="1">
    <location>
        <begin position="140"/>
        <end position="159"/>
    </location>
</feature>
<dbReference type="KEGG" id="mcob:NCTC10184_00486"/>
<evidence type="ECO:0000313" key="3">
    <source>
        <dbReference type="Proteomes" id="UP000290876"/>
    </source>
</evidence>
<organism evidence="2 3">
    <name type="scientific">Mycoplasmopsis columbinasalis</name>
    <dbReference type="NCBI Taxonomy" id="114880"/>
    <lineage>
        <taxon>Bacteria</taxon>
        <taxon>Bacillati</taxon>
        <taxon>Mycoplasmatota</taxon>
        <taxon>Mycoplasmoidales</taxon>
        <taxon>Metamycoplasmataceae</taxon>
        <taxon>Mycoplasmopsis</taxon>
    </lineage>
</organism>
<gene>
    <name evidence="2" type="ORF">NCTC10184_00486</name>
</gene>
<evidence type="ECO:0000313" key="2">
    <source>
        <dbReference type="EMBL" id="VEU78248.1"/>
    </source>
</evidence>
<keyword evidence="1" id="KW-1133">Transmembrane helix</keyword>
<keyword evidence="1" id="KW-0472">Membrane</keyword>
<sequence length="169" mass="19572">MRTFDEKTDQNNDSHLIDLSEVKNKVFKFKEYTLSALKEKIVKNINDFLKDEYDLQVGQHYTLKTDEIAQILQANNSSNNEIQSGEIYIYPITNVSKNQAKITYFNEIDEQAENDIEVAPKTNKLENEIKQEQKNKILKIALPIGIVSALSLAALAWFIKIRYFRKGIK</sequence>
<keyword evidence="1" id="KW-0812">Transmembrane</keyword>
<dbReference type="Proteomes" id="UP000290876">
    <property type="component" value="Chromosome"/>
</dbReference>
<dbReference type="AlphaFoldDB" id="A0A449BB36"/>
<name>A0A449BB36_9BACT</name>
<protein>
    <submittedName>
        <fullName evidence="2">Uncharacterized protein</fullName>
    </submittedName>
</protein>
<evidence type="ECO:0000256" key="1">
    <source>
        <dbReference type="SAM" id="Phobius"/>
    </source>
</evidence>